<dbReference type="PANTHER" id="PTHR43711">
    <property type="entry name" value="TWO-COMPONENT HISTIDINE KINASE"/>
    <property type="match status" value="1"/>
</dbReference>
<evidence type="ECO:0000256" key="3">
    <source>
        <dbReference type="ARBA" id="ARBA00022553"/>
    </source>
</evidence>
<comment type="catalytic activity">
    <reaction evidence="1">
        <text>ATP + protein L-histidine = ADP + protein N-phospho-L-histidine.</text>
        <dbReference type="EC" id="2.7.13.3"/>
    </reaction>
</comment>
<feature type="domain" description="Histidine kinase" evidence="9">
    <location>
        <begin position="498"/>
        <end position="717"/>
    </location>
</feature>
<evidence type="ECO:0000256" key="8">
    <source>
        <dbReference type="SAM" id="Phobius"/>
    </source>
</evidence>
<keyword evidence="7" id="KW-0175">Coiled coil</keyword>
<dbReference type="SUPFAM" id="SSF55781">
    <property type="entry name" value="GAF domain-like"/>
    <property type="match status" value="1"/>
</dbReference>
<protein>
    <recommendedName>
        <fullName evidence="2">histidine kinase</fullName>
        <ecNumber evidence="2">2.7.13.3</ecNumber>
    </recommendedName>
</protein>
<evidence type="ECO:0000256" key="1">
    <source>
        <dbReference type="ARBA" id="ARBA00000085"/>
    </source>
</evidence>
<dbReference type="InterPro" id="IPR029016">
    <property type="entry name" value="GAF-like_dom_sf"/>
</dbReference>
<proteinExistence type="predicted"/>
<reference evidence="10 11" key="1">
    <citation type="journal article" date="2015" name="Nature">
        <title>rRNA introns, odd ribosomes, and small enigmatic genomes across a large radiation of phyla.</title>
        <authorList>
            <person name="Brown C.T."/>
            <person name="Hug L.A."/>
            <person name="Thomas B.C."/>
            <person name="Sharon I."/>
            <person name="Castelle C.J."/>
            <person name="Singh A."/>
            <person name="Wilkins M.J."/>
            <person name="Williams K.H."/>
            <person name="Banfield J.F."/>
        </authorList>
    </citation>
    <scope>NUCLEOTIDE SEQUENCE [LARGE SCALE GENOMIC DNA]</scope>
</reference>
<dbReference type="InterPro" id="IPR005467">
    <property type="entry name" value="His_kinase_dom"/>
</dbReference>
<dbReference type="EC" id="2.7.13.3" evidence="2"/>
<feature type="transmembrane region" description="Helical" evidence="8">
    <location>
        <begin position="136"/>
        <end position="159"/>
    </location>
</feature>
<dbReference type="InterPro" id="IPR036890">
    <property type="entry name" value="HATPase_C_sf"/>
</dbReference>
<dbReference type="SUPFAM" id="SSF47384">
    <property type="entry name" value="Homodimeric domain of signal transducing histidine kinase"/>
    <property type="match status" value="1"/>
</dbReference>
<dbReference type="InterPro" id="IPR004358">
    <property type="entry name" value="Sig_transdc_His_kin-like_C"/>
</dbReference>
<dbReference type="Proteomes" id="UP000034137">
    <property type="component" value="Unassembled WGS sequence"/>
</dbReference>
<dbReference type="EMBL" id="LBXO01000040">
    <property type="protein sequence ID" value="KKR32183.1"/>
    <property type="molecule type" value="Genomic_DNA"/>
</dbReference>
<evidence type="ECO:0000256" key="7">
    <source>
        <dbReference type="SAM" id="Coils"/>
    </source>
</evidence>
<feature type="transmembrane region" description="Helical" evidence="8">
    <location>
        <begin position="171"/>
        <end position="190"/>
    </location>
</feature>
<dbReference type="Pfam" id="PF13185">
    <property type="entry name" value="GAF_2"/>
    <property type="match status" value="1"/>
</dbReference>
<gene>
    <name evidence="10" type="ORF">UT64_C0040G0006</name>
</gene>
<evidence type="ECO:0000259" key="9">
    <source>
        <dbReference type="PROSITE" id="PS50109"/>
    </source>
</evidence>
<feature type="transmembrane region" description="Helical" evidence="8">
    <location>
        <begin position="254"/>
        <end position="282"/>
    </location>
</feature>
<feature type="transmembrane region" description="Helical" evidence="8">
    <location>
        <begin position="228"/>
        <end position="248"/>
    </location>
</feature>
<sequence length="720" mass="81382">MNSFAFSSIFTSILSFGLAFFVIYKNYKSTLNRSWFFVSFLMGVWSLGLWGVVVSSTYIEALFFQYILDLSAVFIPLSFFKFSINLLKINDKKRKQFVIFSILSCLIALMSFTSLFKKGMAPLLEYNFNFWINPGSLYPVFPLYFSLLMFYSFYLIIVNFKNFNGAERSQIRYILIAGIIGFLGGATNFFPQVIKIYPVGNYFVILYIVSVAYAILKHRLMGIRTIASKVYTYILASTFVFIVFYSIVSIEEKYLSGIFSSISLTINVLVAVLFSNAFIFILEKIQKSSDQIFFKGRTPQKILKELSLRLSSSINIDKLMSILSHEFKKILATEDIDVFLFQKDTVSKSGKEKYAFVSILNNKGKIVSSNIISETVLNNKAALVRDEAEKRGEAKLVEQLDKLKAKIVAPLIMRDKVIGLILLGGKISDDAYTQEDIEFLEIISSQAAVAIENARLYKEVDDFSKTLQQKVDEQTQELKDKAEHMKKLMEMRSEFLDITSHQLRTPVSVIKGVLSMMQEGSIPENKKAEFLNAAMDKSIKLGEIINDILRASEMDSDKFTMNVRAVDLNEILEKIKSDKMKTSLVRNVVLTFNFTKEPLPPVMTDEKYIEQAIVNLINNAFQYTPEGTITVTTSADKDFVTIRVADTGIGIPDKDRKKMFQKFGRAENAKEAFTDGSGLGLFIIKQIVDANPGSKIEIEKTEVGKGTTFALTLPVARGTV</sequence>
<dbReference type="GO" id="GO:0000155">
    <property type="term" value="F:phosphorelay sensor kinase activity"/>
    <property type="evidence" value="ECO:0007669"/>
    <property type="project" value="InterPro"/>
</dbReference>
<keyword evidence="8" id="KW-0812">Transmembrane</keyword>
<dbReference type="Gene3D" id="1.10.287.130">
    <property type="match status" value="1"/>
</dbReference>
<dbReference type="SUPFAM" id="SSF55874">
    <property type="entry name" value="ATPase domain of HSP90 chaperone/DNA topoisomerase II/histidine kinase"/>
    <property type="match status" value="1"/>
</dbReference>
<evidence type="ECO:0000256" key="2">
    <source>
        <dbReference type="ARBA" id="ARBA00012438"/>
    </source>
</evidence>
<dbReference type="Pfam" id="PF16927">
    <property type="entry name" value="HisKA_7TM"/>
    <property type="match status" value="1"/>
</dbReference>
<accession>A0A0G0PWA6</accession>
<dbReference type="Pfam" id="PF00512">
    <property type="entry name" value="HisKA"/>
    <property type="match status" value="1"/>
</dbReference>
<dbReference type="PRINTS" id="PR00344">
    <property type="entry name" value="BCTRLSENSOR"/>
</dbReference>
<evidence type="ECO:0000313" key="11">
    <source>
        <dbReference type="Proteomes" id="UP000034137"/>
    </source>
</evidence>
<dbReference type="SMART" id="SM00065">
    <property type="entry name" value="GAF"/>
    <property type="match status" value="1"/>
</dbReference>
<keyword evidence="5 10" id="KW-0418">Kinase</keyword>
<evidence type="ECO:0000313" key="10">
    <source>
        <dbReference type="EMBL" id="KKR32183.1"/>
    </source>
</evidence>
<keyword evidence="8" id="KW-1133">Transmembrane helix</keyword>
<dbReference type="InterPro" id="IPR003661">
    <property type="entry name" value="HisK_dim/P_dom"/>
</dbReference>
<keyword evidence="8" id="KW-0472">Membrane</keyword>
<feature type="coiled-coil region" evidence="7">
    <location>
        <begin position="464"/>
        <end position="491"/>
    </location>
</feature>
<dbReference type="PROSITE" id="PS50109">
    <property type="entry name" value="HIS_KIN"/>
    <property type="match status" value="1"/>
</dbReference>
<feature type="transmembrane region" description="Helical" evidence="8">
    <location>
        <begin position="63"/>
        <end position="84"/>
    </location>
</feature>
<evidence type="ECO:0000256" key="5">
    <source>
        <dbReference type="ARBA" id="ARBA00022777"/>
    </source>
</evidence>
<dbReference type="Gene3D" id="3.30.565.10">
    <property type="entry name" value="Histidine kinase-like ATPase, C-terminal domain"/>
    <property type="match status" value="1"/>
</dbReference>
<dbReference type="PANTHER" id="PTHR43711:SF1">
    <property type="entry name" value="HISTIDINE KINASE 1"/>
    <property type="match status" value="1"/>
</dbReference>
<feature type="transmembrane region" description="Helical" evidence="8">
    <location>
        <begin position="36"/>
        <end position="57"/>
    </location>
</feature>
<dbReference type="SMART" id="SM00388">
    <property type="entry name" value="HisKA"/>
    <property type="match status" value="1"/>
</dbReference>
<evidence type="ECO:0000256" key="4">
    <source>
        <dbReference type="ARBA" id="ARBA00022679"/>
    </source>
</evidence>
<comment type="caution">
    <text evidence="10">The sequence shown here is derived from an EMBL/GenBank/DDBJ whole genome shotgun (WGS) entry which is preliminary data.</text>
</comment>
<dbReference type="InterPro" id="IPR003018">
    <property type="entry name" value="GAF"/>
</dbReference>
<dbReference type="AlphaFoldDB" id="A0A0G0PWA6"/>
<dbReference type="Gene3D" id="3.30.450.40">
    <property type="match status" value="1"/>
</dbReference>
<keyword evidence="3" id="KW-0597">Phosphoprotein</keyword>
<dbReference type="InterPro" id="IPR036097">
    <property type="entry name" value="HisK_dim/P_sf"/>
</dbReference>
<feature type="transmembrane region" description="Helical" evidence="8">
    <location>
        <begin position="196"/>
        <end position="216"/>
    </location>
</feature>
<dbReference type="InterPro" id="IPR003594">
    <property type="entry name" value="HATPase_dom"/>
</dbReference>
<dbReference type="Pfam" id="PF02518">
    <property type="entry name" value="HATPase_c"/>
    <property type="match status" value="1"/>
</dbReference>
<dbReference type="CDD" id="cd00082">
    <property type="entry name" value="HisKA"/>
    <property type="match status" value="1"/>
</dbReference>
<dbReference type="SMART" id="SM00387">
    <property type="entry name" value="HATPase_c"/>
    <property type="match status" value="1"/>
</dbReference>
<evidence type="ECO:0000256" key="6">
    <source>
        <dbReference type="ARBA" id="ARBA00023012"/>
    </source>
</evidence>
<feature type="transmembrane region" description="Helical" evidence="8">
    <location>
        <begin position="96"/>
        <end position="116"/>
    </location>
</feature>
<keyword evidence="6" id="KW-0902">Two-component regulatory system</keyword>
<keyword evidence="4" id="KW-0808">Transferase</keyword>
<name>A0A0G0PWA6_9BACT</name>
<dbReference type="InterPro" id="IPR031621">
    <property type="entry name" value="HisKA_7TM"/>
</dbReference>
<organism evidence="10 11">
    <name type="scientific">Candidatus Falkowbacteria bacterium GW2011_GWF2_39_8</name>
    <dbReference type="NCBI Taxonomy" id="1618642"/>
    <lineage>
        <taxon>Bacteria</taxon>
        <taxon>Candidatus Falkowiibacteriota</taxon>
    </lineage>
</organism>
<feature type="transmembrane region" description="Helical" evidence="8">
    <location>
        <begin position="6"/>
        <end position="24"/>
    </location>
</feature>
<dbReference type="InterPro" id="IPR050736">
    <property type="entry name" value="Sensor_HK_Regulatory"/>
</dbReference>